<dbReference type="EMBL" id="VSWD01000001">
    <property type="protein sequence ID" value="KAK3108485.1"/>
    <property type="molecule type" value="Genomic_DNA"/>
</dbReference>
<dbReference type="SUPFAM" id="SSF57997">
    <property type="entry name" value="Tropomyosin"/>
    <property type="match status" value="1"/>
</dbReference>
<sequence>MASPQNTSDVIAQSRSVLFEELSGTEVTLENVYALVQRLGTTLNDSISKLGNSVNSRLASLENAITKIDDVFAEVTKVSTRVHSLEENMSDMNQKYIELQQNLEDVSNIFDEVRNKSLQTEKEVKELKKKISLQEAEFQKLQKESIEKLDRMVESQDEIKEQVLDLKCRSMKYNLVFSGISERRNENTEEILRSFIVEELGIDEYLDFTNVHRFGSGARPGEDGKPRPIVARFIYQKDLSSVLANAKYLRGKPYGINRQFPQEVEQARRSLYPVMKTMRAEGKKVKMIRDMLFVNDILYVPPEAAESVSPTVGGSTPTRTSPMEYRYGSTPRRPTKRIRRGPTPDRYAS</sequence>
<dbReference type="Gene3D" id="1.10.287.950">
    <property type="entry name" value="Methyl-accepting chemotaxis protein"/>
    <property type="match status" value="1"/>
</dbReference>
<feature type="region of interest" description="Disordered" evidence="2">
    <location>
        <begin position="305"/>
        <end position="349"/>
    </location>
</feature>
<keyword evidence="1" id="KW-0175">Coiled coil</keyword>
<protein>
    <submittedName>
        <fullName evidence="3">Uncharacterized protein</fullName>
    </submittedName>
</protein>
<keyword evidence="4" id="KW-1185">Reference proteome</keyword>
<comment type="caution">
    <text evidence="3">The sequence shown here is derived from an EMBL/GenBank/DDBJ whole genome shotgun (WGS) entry which is preliminary data.</text>
</comment>
<dbReference type="InterPro" id="IPR004244">
    <property type="entry name" value="Transposase_22"/>
</dbReference>
<reference evidence="3" key="1">
    <citation type="submission" date="2019-08" db="EMBL/GenBank/DDBJ databases">
        <title>The improved chromosome-level genome for the pearl oyster Pinctada fucata martensii using PacBio sequencing and Hi-C.</title>
        <authorList>
            <person name="Zheng Z."/>
        </authorList>
    </citation>
    <scope>NUCLEOTIDE SEQUENCE</scope>
    <source>
        <strain evidence="3">ZZ-2019</strain>
        <tissue evidence="3">Adductor muscle</tissue>
    </source>
</reference>
<evidence type="ECO:0000256" key="1">
    <source>
        <dbReference type="SAM" id="Coils"/>
    </source>
</evidence>
<evidence type="ECO:0000313" key="4">
    <source>
        <dbReference type="Proteomes" id="UP001186944"/>
    </source>
</evidence>
<organism evidence="3 4">
    <name type="scientific">Pinctada imbricata</name>
    <name type="common">Atlantic pearl-oyster</name>
    <name type="synonym">Pinctada martensii</name>
    <dbReference type="NCBI Taxonomy" id="66713"/>
    <lineage>
        <taxon>Eukaryota</taxon>
        <taxon>Metazoa</taxon>
        <taxon>Spiralia</taxon>
        <taxon>Lophotrochozoa</taxon>
        <taxon>Mollusca</taxon>
        <taxon>Bivalvia</taxon>
        <taxon>Autobranchia</taxon>
        <taxon>Pteriomorphia</taxon>
        <taxon>Pterioida</taxon>
        <taxon>Pterioidea</taxon>
        <taxon>Pteriidae</taxon>
        <taxon>Pinctada</taxon>
    </lineage>
</organism>
<proteinExistence type="predicted"/>
<accession>A0AA88YTP1</accession>
<dbReference type="Gene3D" id="3.30.70.1820">
    <property type="entry name" value="L1 transposable element, RRM domain"/>
    <property type="match status" value="1"/>
</dbReference>
<dbReference type="AlphaFoldDB" id="A0AA88YTP1"/>
<name>A0AA88YTP1_PINIB</name>
<feature type="coiled-coil region" evidence="1">
    <location>
        <begin position="75"/>
        <end position="144"/>
    </location>
</feature>
<dbReference type="Proteomes" id="UP001186944">
    <property type="component" value="Unassembled WGS sequence"/>
</dbReference>
<gene>
    <name evidence="3" type="ORF">FSP39_008925</name>
</gene>
<dbReference type="PANTHER" id="PTHR11505">
    <property type="entry name" value="L1 TRANSPOSABLE ELEMENT-RELATED"/>
    <property type="match status" value="1"/>
</dbReference>
<feature type="compositionally biased region" description="Polar residues" evidence="2">
    <location>
        <begin position="308"/>
        <end position="321"/>
    </location>
</feature>
<evidence type="ECO:0000256" key="2">
    <source>
        <dbReference type="SAM" id="MobiDB-lite"/>
    </source>
</evidence>
<evidence type="ECO:0000313" key="3">
    <source>
        <dbReference type="EMBL" id="KAK3108485.1"/>
    </source>
</evidence>